<dbReference type="OrthoDB" id="9788295at2"/>
<dbReference type="PANTHER" id="PTHR47917">
    <property type="match status" value="1"/>
</dbReference>
<keyword evidence="7" id="KW-0464">Manganese</keyword>
<evidence type="ECO:0000256" key="7">
    <source>
        <dbReference type="ARBA" id="ARBA00023211"/>
    </source>
</evidence>
<evidence type="ECO:0000256" key="2">
    <source>
        <dbReference type="ARBA" id="ARBA00022723"/>
    </source>
</evidence>
<dbReference type="Gene3D" id="3.90.1660.10">
    <property type="entry name" value="CofE-like domain"/>
    <property type="match status" value="1"/>
</dbReference>
<accession>A0A1H1U5R9</accession>
<dbReference type="SUPFAM" id="SSF144010">
    <property type="entry name" value="CofE-like"/>
    <property type="match status" value="1"/>
</dbReference>
<gene>
    <name evidence="10" type="ORF">SAMN04489860_2097</name>
</gene>
<dbReference type="GO" id="GO:0046872">
    <property type="term" value="F:metal ion binding"/>
    <property type="evidence" value="ECO:0007669"/>
    <property type="project" value="UniProtKB-KW"/>
</dbReference>
<dbReference type="InterPro" id="IPR008225">
    <property type="entry name" value="F420-0_g-glutamyl_ligase"/>
</dbReference>
<evidence type="ECO:0000259" key="9">
    <source>
        <dbReference type="Pfam" id="PF01996"/>
    </source>
</evidence>
<keyword evidence="11" id="KW-1185">Reference proteome</keyword>
<dbReference type="PANTHER" id="PTHR47917:SF1">
    <property type="entry name" value="COENZYME F420:L-GLUTAMATE LIGASE"/>
    <property type="match status" value="1"/>
</dbReference>
<dbReference type="RefSeq" id="WP_083372461.1">
    <property type="nucleotide sequence ID" value="NZ_LT629776.1"/>
</dbReference>
<keyword evidence="1 10" id="KW-0436">Ligase</keyword>
<evidence type="ECO:0000256" key="4">
    <source>
        <dbReference type="ARBA" id="ARBA00022842"/>
    </source>
</evidence>
<dbReference type="GO" id="GO:0052618">
    <property type="term" value="F:coenzyme F420-0:L-glutamate ligase activity"/>
    <property type="evidence" value="ECO:0007669"/>
    <property type="project" value="TreeGrafter"/>
</dbReference>
<feature type="domain" description="Coenzyme F420:L-glutamate ligase-like" evidence="9">
    <location>
        <begin position="18"/>
        <end position="215"/>
    </location>
</feature>
<keyword evidence="6" id="KW-0342">GTP-binding</keyword>
<feature type="region of interest" description="Disordered" evidence="8">
    <location>
        <begin position="251"/>
        <end position="280"/>
    </location>
</feature>
<dbReference type="GO" id="GO:0005525">
    <property type="term" value="F:GTP binding"/>
    <property type="evidence" value="ECO:0007669"/>
    <property type="project" value="UniProtKB-KW"/>
</dbReference>
<keyword evidence="2" id="KW-0479">Metal-binding</keyword>
<dbReference type="STRING" id="545619.SAMN04489860_2097"/>
<keyword evidence="4" id="KW-0460">Magnesium</keyword>
<dbReference type="Proteomes" id="UP000185663">
    <property type="component" value="Chromosome I"/>
</dbReference>
<proteinExistence type="predicted"/>
<dbReference type="Gene3D" id="3.30.1330.100">
    <property type="entry name" value="CofE-like"/>
    <property type="match status" value="1"/>
</dbReference>
<dbReference type="AlphaFoldDB" id="A0A1H1U5R9"/>
<dbReference type="EMBL" id="LT629776">
    <property type="protein sequence ID" value="SDS67828.1"/>
    <property type="molecule type" value="Genomic_DNA"/>
</dbReference>
<keyword evidence="5" id="KW-0630">Potassium</keyword>
<protein>
    <submittedName>
        <fullName evidence="10">Coenzyme F420-0:L-glutamate ligase / coenzyme F420-1:gamma-L-glutamate ligase</fullName>
    </submittedName>
</protein>
<evidence type="ECO:0000256" key="1">
    <source>
        <dbReference type="ARBA" id="ARBA00022598"/>
    </source>
</evidence>
<dbReference type="Pfam" id="PF01996">
    <property type="entry name" value="F420_ligase"/>
    <property type="match status" value="1"/>
</dbReference>
<evidence type="ECO:0000256" key="8">
    <source>
        <dbReference type="SAM" id="MobiDB-lite"/>
    </source>
</evidence>
<evidence type="ECO:0000256" key="3">
    <source>
        <dbReference type="ARBA" id="ARBA00022741"/>
    </source>
</evidence>
<sequence length="280" mass="29062">MTGSVPARFEAWAPDGMGEVVPGDDLATLVADLLESSGGVTDGDVVVVTSKVVSKAEGRVRAAEGREEAIAEETVREVASRTSPTGVLRIVENRLGLVMAAAGVDASNTPEGTVLLLPEDPDASARALRAGLQARLGVRVGVVVSDTAGRPWREGQTDFAIGSAGVRPLTDLRGTRDTHGREIVVTRTAVVDEIAAASELVRGKAAARPVAVLRGLAVHVTDEDGPGTASLVRPAEEDLFRLGSEEAYEEGYASGFEDGATEAADADREVDVEPNVDDNA</sequence>
<name>A0A1H1U5R9_9CELL</name>
<keyword evidence="3" id="KW-0547">Nucleotide-binding</keyword>
<evidence type="ECO:0000256" key="5">
    <source>
        <dbReference type="ARBA" id="ARBA00022958"/>
    </source>
</evidence>
<evidence type="ECO:0000313" key="11">
    <source>
        <dbReference type="Proteomes" id="UP000185663"/>
    </source>
</evidence>
<dbReference type="NCBIfam" id="TIGR01916">
    <property type="entry name" value="F420_cofE"/>
    <property type="match status" value="1"/>
</dbReference>
<reference evidence="10 11" key="1">
    <citation type="submission" date="2016-10" db="EMBL/GenBank/DDBJ databases">
        <authorList>
            <person name="de Groot N.N."/>
        </authorList>
    </citation>
    <scope>NUCLEOTIDE SEQUENCE [LARGE SCALE GENOMIC DNA]</scope>
    <source>
        <strain evidence="10 11">DSM 22126</strain>
    </source>
</reference>
<evidence type="ECO:0000313" key="10">
    <source>
        <dbReference type="EMBL" id="SDS67828.1"/>
    </source>
</evidence>
<evidence type="ECO:0000256" key="6">
    <source>
        <dbReference type="ARBA" id="ARBA00023134"/>
    </source>
</evidence>
<dbReference type="InterPro" id="IPR002847">
    <property type="entry name" value="F420-0_gamma-glut_ligase-dom"/>
</dbReference>
<dbReference type="eggNOG" id="COG1478">
    <property type="taxonomic scope" value="Bacteria"/>
</dbReference>
<organism evidence="10 11">
    <name type="scientific">Paraoerskovia marina</name>
    <dbReference type="NCBI Taxonomy" id="545619"/>
    <lineage>
        <taxon>Bacteria</taxon>
        <taxon>Bacillati</taxon>
        <taxon>Actinomycetota</taxon>
        <taxon>Actinomycetes</taxon>
        <taxon>Micrococcales</taxon>
        <taxon>Cellulomonadaceae</taxon>
        <taxon>Paraoerskovia</taxon>
    </lineage>
</organism>